<dbReference type="RefSeq" id="WP_156714000.1">
    <property type="nucleotide sequence ID" value="NZ_WPHG01000004.1"/>
</dbReference>
<dbReference type="SMART" id="SM00895">
    <property type="entry name" value="FCD"/>
    <property type="match status" value="1"/>
</dbReference>
<dbReference type="Pfam" id="PF07729">
    <property type="entry name" value="FCD"/>
    <property type="match status" value="1"/>
</dbReference>
<dbReference type="SUPFAM" id="SSF48008">
    <property type="entry name" value="GntR ligand-binding domain-like"/>
    <property type="match status" value="1"/>
</dbReference>
<dbReference type="EMBL" id="WPHG01000004">
    <property type="protein sequence ID" value="MVA99037.1"/>
    <property type="molecule type" value="Genomic_DNA"/>
</dbReference>
<evidence type="ECO:0000256" key="1">
    <source>
        <dbReference type="ARBA" id="ARBA00023015"/>
    </source>
</evidence>
<dbReference type="Gene3D" id="1.20.120.530">
    <property type="entry name" value="GntR ligand-binding domain-like"/>
    <property type="match status" value="1"/>
</dbReference>
<dbReference type="GO" id="GO:0003677">
    <property type="term" value="F:DNA binding"/>
    <property type="evidence" value="ECO:0007669"/>
    <property type="project" value="UniProtKB-KW"/>
</dbReference>
<dbReference type="Pfam" id="PF00392">
    <property type="entry name" value="GntR"/>
    <property type="match status" value="1"/>
</dbReference>
<dbReference type="InterPro" id="IPR008920">
    <property type="entry name" value="TF_FadR/GntR_C"/>
</dbReference>
<evidence type="ECO:0000259" key="5">
    <source>
        <dbReference type="PROSITE" id="PS50949"/>
    </source>
</evidence>
<evidence type="ECO:0000256" key="4">
    <source>
        <dbReference type="SAM" id="MobiDB-lite"/>
    </source>
</evidence>
<protein>
    <submittedName>
        <fullName evidence="6">FCD domain-containing protein</fullName>
    </submittedName>
</protein>
<evidence type="ECO:0000313" key="7">
    <source>
        <dbReference type="Proteomes" id="UP000463224"/>
    </source>
</evidence>
<dbReference type="Gene3D" id="1.10.10.10">
    <property type="entry name" value="Winged helix-like DNA-binding domain superfamily/Winged helix DNA-binding domain"/>
    <property type="match status" value="1"/>
</dbReference>
<evidence type="ECO:0000313" key="6">
    <source>
        <dbReference type="EMBL" id="MVA99037.1"/>
    </source>
</evidence>
<dbReference type="SMART" id="SM00345">
    <property type="entry name" value="HTH_GNTR"/>
    <property type="match status" value="1"/>
</dbReference>
<reference evidence="6 7" key="1">
    <citation type="submission" date="2019-12" db="EMBL/GenBank/DDBJ databases">
        <title>Nitratireductor arenosus sp. nov., Isolated from sea sand, Jeju island, South Korea.</title>
        <authorList>
            <person name="Kim W."/>
        </authorList>
    </citation>
    <scope>NUCLEOTIDE SEQUENCE [LARGE SCALE GENOMIC DNA]</scope>
    <source>
        <strain evidence="6 7">CAU 1489</strain>
    </source>
</reference>
<evidence type="ECO:0000256" key="3">
    <source>
        <dbReference type="ARBA" id="ARBA00023163"/>
    </source>
</evidence>
<dbReference type="Proteomes" id="UP000463224">
    <property type="component" value="Unassembled WGS sequence"/>
</dbReference>
<organism evidence="6 7">
    <name type="scientific">Nitratireductor arenosus</name>
    <dbReference type="NCBI Taxonomy" id="2682096"/>
    <lineage>
        <taxon>Bacteria</taxon>
        <taxon>Pseudomonadati</taxon>
        <taxon>Pseudomonadota</taxon>
        <taxon>Alphaproteobacteria</taxon>
        <taxon>Hyphomicrobiales</taxon>
        <taxon>Phyllobacteriaceae</taxon>
        <taxon>Nitratireductor</taxon>
    </lineage>
</organism>
<dbReference type="InterPro" id="IPR011711">
    <property type="entry name" value="GntR_C"/>
</dbReference>
<dbReference type="InterPro" id="IPR036390">
    <property type="entry name" value="WH_DNA-bd_sf"/>
</dbReference>
<feature type="region of interest" description="Disordered" evidence="4">
    <location>
        <begin position="1"/>
        <end position="20"/>
    </location>
</feature>
<dbReference type="AlphaFoldDB" id="A0A844QIM0"/>
<keyword evidence="2" id="KW-0238">DNA-binding</keyword>
<dbReference type="GO" id="GO:0003700">
    <property type="term" value="F:DNA-binding transcription factor activity"/>
    <property type="evidence" value="ECO:0007669"/>
    <property type="project" value="InterPro"/>
</dbReference>
<keyword evidence="1" id="KW-0805">Transcription regulation</keyword>
<feature type="domain" description="HTH gntR-type" evidence="5">
    <location>
        <begin position="20"/>
        <end position="87"/>
    </location>
</feature>
<dbReference type="PANTHER" id="PTHR43537:SF39">
    <property type="entry name" value="HTH-TYPE TRANSCRIPTIONAL REGULATOR MCBR"/>
    <property type="match status" value="1"/>
</dbReference>
<comment type="caution">
    <text evidence="6">The sequence shown here is derived from an EMBL/GenBank/DDBJ whole genome shotgun (WGS) entry which is preliminary data.</text>
</comment>
<keyword evidence="7" id="KW-1185">Reference proteome</keyword>
<dbReference type="PANTHER" id="PTHR43537">
    <property type="entry name" value="TRANSCRIPTIONAL REGULATOR, GNTR FAMILY"/>
    <property type="match status" value="1"/>
</dbReference>
<dbReference type="PROSITE" id="PS50949">
    <property type="entry name" value="HTH_GNTR"/>
    <property type="match status" value="1"/>
</dbReference>
<evidence type="ECO:0000256" key="2">
    <source>
        <dbReference type="ARBA" id="ARBA00023125"/>
    </source>
</evidence>
<sequence length="246" mass="26771">MMQIAPAEADTKAARPSGRGKVQDRVLTSLRYGLMSGLFVPGQVFSLRKLAASLGTSPMPIRESLSRLVAANALEELPNRSVRVPRLNATSLSQLFEMRTLIEGVATRVASEKVTDELLARLEQLNQSIIDAHSHGDMAEVLRANQKFHFAIYGHADSDIMMPLIESLWLRSGPTMYYSLNSPGLWDASSHVKILEAMAARAPDDARAAMVEDILKTGDYLVEKASTRSNSGPFADLGALAADDMT</sequence>
<dbReference type="InterPro" id="IPR000524">
    <property type="entry name" value="Tscrpt_reg_HTH_GntR"/>
</dbReference>
<keyword evidence="3" id="KW-0804">Transcription</keyword>
<name>A0A844QIM0_9HYPH</name>
<proteinExistence type="predicted"/>
<dbReference type="SUPFAM" id="SSF46785">
    <property type="entry name" value="Winged helix' DNA-binding domain"/>
    <property type="match status" value="1"/>
</dbReference>
<accession>A0A844QIM0</accession>
<dbReference type="InterPro" id="IPR036388">
    <property type="entry name" value="WH-like_DNA-bd_sf"/>
</dbReference>
<gene>
    <name evidence="6" type="ORF">GN330_17450</name>
</gene>